<accession>A0A8R1XRB3</accession>
<keyword evidence="2" id="KW-1185">Reference proteome</keyword>
<dbReference type="EnsemblMetazoa" id="OVOC2530.1">
    <property type="protein sequence ID" value="OVOC2530.1"/>
    <property type="gene ID" value="WBGene00239339"/>
</dbReference>
<evidence type="ECO:0000313" key="2">
    <source>
        <dbReference type="Proteomes" id="UP000024404"/>
    </source>
</evidence>
<name>A0A8R1XRB3_ONCVO</name>
<organism evidence="1 2">
    <name type="scientific">Onchocerca volvulus</name>
    <dbReference type="NCBI Taxonomy" id="6282"/>
    <lineage>
        <taxon>Eukaryota</taxon>
        <taxon>Metazoa</taxon>
        <taxon>Ecdysozoa</taxon>
        <taxon>Nematoda</taxon>
        <taxon>Chromadorea</taxon>
        <taxon>Rhabditida</taxon>
        <taxon>Spirurina</taxon>
        <taxon>Spiruromorpha</taxon>
        <taxon>Filarioidea</taxon>
        <taxon>Onchocercidae</taxon>
        <taxon>Onchocerca</taxon>
    </lineage>
</organism>
<reference evidence="1" key="2">
    <citation type="submission" date="2022-06" db="UniProtKB">
        <authorList>
            <consortium name="EnsemblMetazoa"/>
        </authorList>
    </citation>
    <scope>IDENTIFICATION</scope>
</reference>
<dbReference type="AlphaFoldDB" id="A0A8R1XRB3"/>
<sequence length="104" mass="12361">MYVYMLERTLFQCSVFDKIFPNQPCLILRVCQISTTVWKKYPIELFELDNSAENKYAGKTDRISIIIIIKKQVFYSNSTFFSNALKWKQKTEIIKEFNNNAVKM</sequence>
<evidence type="ECO:0000313" key="1">
    <source>
        <dbReference type="EnsemblMetazoa" id="OVOC2530.1"/>
    </source>
</evidence>
<dbReference type="Proteomes" id="UP000024404">
    <property type="component" value="Unassembled WGS sequence"/>
</dbReference>
<dbReference type="EMBL" id="CMVM020000074">
    <property type="status" value="NOT_ANNOTATED_CDS"/>
    <property type="molecule type" value="Genomic_DNA"/>
</dbReference>
<protein>
    <submittedName>
        <fullName evidence="1">Uncharacterized protein</fullName>
    </submittedName>
</protein>
<proteinExistence type="predicted"/>
<reference evidence="2" key="1">
    <citation type="submission" date="2013-10" db="EMBL/GenBank/DDBJ databases">
        <title>Genome sequencing of Onchocerca volvulus.</title>
        <authorList>
            <person name="Cotton J."/>
            <person name="Tsai J."/>
            <person name="Stanley E."/>
            <person name="Tracey A."/>
            <person name="Holroyd N."/>
            <person name="Lustigman S."/>
            <person name="Berriman M."/>
        </authorList>
    </citation>
    <scope>NUCLEOTIDE SEQUENCE</scope>
</reference>